<sequence>MNILLINENYHFVLKEDCPPVPPANASKAVSEEYNRWIIANNKACSYLLAAMNEVLRTKHEGLETASEIMESLQQMFGRPSEQARHEAVKAVMNSKMKNGSSVCEHVLKLIHHFNEVEINGAKIDEKTQVGMILETLSPSFLQFRTNYIMNHKKYNLTELLNELQSYETLIDDKGGKTNIAEANAVVGKASSSRNKKKRNVRNQKDKKKIQKKKRKAVEPKPKRKCFHCNQDGHWKMNCKKYLDELKQKKKQGASNHVFISLKMLESSKDLEEGAFMMRVGSGARVSATAVGTVRLDDDPLTFKMAMDDVDREKWQEAMKLEIESMYSNSVWELIDLLEGIKPIGCKWIYKRKRRPNGKVETFKARLVAKGFTQKEGVDYEDTFSPVAMLKSIRILLSIAAYYDYEIWKMDVKTTFLNGHLEKTIYMVQPEGFVVKDQEQKVCKLQRSIYGLKQASRSWNIRFNEAIKSYGFEQNLGEPCVYKQIGGDKVVFLVLYVDDILLIGNDVESLSKAKNWLASQFQMKDLGEASYILGIQMTRDRKNRLLALSQAAYIDKVLVKFAIENSKKGNLPSRHGVHLSKEQCPKTPQDEEKMRRVPYASAVGSLMYAMLCTRPDICFAVGVVSRYQSNPGLDHWVAVKHILKYLRRTRNYMLVYSGRELIPIEYTDSDFQSDRDSRKSTSGAVFTLGGGAIKWRSVKQTCVADSTMEAEYVAACETAKKAVWLCEFLKELEVVPNMHEPIKLYCDNSGAVANAKEPRNHRKGKHIERKFHLVREIVSRGDVSVEKIASANNIADPFTKTLPARSFEQHLEGIGLRDMSHLL</sequence>
<dbReference type="InterPro" id="IPR013103">
    <property type="entry name" value="RVT_2"/>
</dbReference>
<proteinExistence type="predicted"/>
<keyword evidence="1" id="KW-0863">Zinc-finger</keyword>
<dbReference type="Pfam" id="PF14223">
    <property type="entry name" value="Retrotran_gag_2"/>
    <property type="match status" value="1"/>
</dbReference>
<dbReference type="CDD" id="cd09272">
    <property type="entry name" value="RNase_HI_RT_Ty1"/>
    <property type="match status" value="1"/>
</dbReference>
<evidence type="ECO:0000259" key="3">
    <source>
        <dbReference type="PROSITE" id="PS50158"/>
    </source>
</evidence>
<dbReference type="PANTHER" id="PTHR11439:SF496">
    <property type="entry name" value="RNA-DIRECTED DNA POLYMERASE"/>
    <property type="match status" value="1"/>
</dbReference>
<dbReference type="Proteomes" id="UP001227230">
    <property type="component" value="Chromosome 15"/>
</dbReference>
<keyword evidence="1" id="KW-0862">Zinc</keyword>
<dbReference type="InterPro" id="IPR036875">
    <property type="entry name" value="Znf_CCHC_sf"/>
</dbReference>
<keyword evidence="5" id="KW-1185">Reference proteome</keyword>
<feature type="region of interest" description="Disordered" evidence="2">
    <location>
        <begin position="572"/>
        <end position="593"/>
    </location>
</feature>
<feature type="region of interest" description="Disordered" evidence="2">
    <location>
        <begin position="187"/>
        <end position="223"/>
    </location>
</feature>
<evidence type="ECO:0000313" key="4">
    <source>
        <dbReference type="EMBL" id="WKA05324.1"/>
    </source>
</evidence>
<dbReference type="PANTHER" id="PTHR11439">
    <property type="entry name" value="GAG-POL-RELATED RETROTRANSPOSON"/>
    <property type="match status" value="1"/>
</dbReference>
<dbReference type="SUPFAM" id="SSF56672">
    <property type="entry name" value="DNA/RNA polymerases"/>
    <property type="match status" value="1"/>
</dbReference>
<gene>
    <name evidence="4" type="ORF">VitviT2T_023298</name>
</gene>
<reference evidence="4 5" key="1">
    <citation type="journal article" date="2023" name="Hortic Res">
        <title>The complete reference genome for grapevine (Vitis vinifera L.) genetics and breeding.</title>
        <authorList>
            <person name="Shi X."/>
            <person name="Cao S."/>
            <person name="Wang X."/>
            <person name="Huang S."/>
            <person name="Wang Y."/>
            <person name="Liu Z."/>
            <person name="Liu W."/>
            <person name="Leng X."/>
            <person name="Peng Y."/>
            <person name="Wang N."/>
            <person name="Wang Y."/>
            <person name="Ma Z."/>
            <person name="Xu X."/>
            <person name="Zhang F."/>
            <person name="Xue H."/>
            <person name="Zhong H."/>
            <person name="Wang Y."/>
            <person name="Zhang K."/>
            <person name="Velt A."/>
            <person name="Avia K."/>
            <person name="Holtgrawe D."/>
            <person name="Grimplet J."/>
            <person name="Matus J.T."/>
            <person name="Ware D."/>
            <person name="Wu X."/>
            <person name="Wang H."/>
            <person name="Liu C."/>
            <person name="Fang Y."/>
            <person name="Rustenholz C."/>
            <person name="Cheng Z."/>
            <person name="Xiao H."/>
            <person name="Zhou Y."/>
        </authorList>
    </citation>
    <scope>NUCLEOTIDE SEQUENCE [LARGE SCALE GENOMIC DNA]</scope>
    <source>
        <strain evidence="5">cv. Pinot noir / PN40024</strain>
        <tissue evidence="4">Leaf</tissue>
    </source>
</reference>
<protein>
    <recommendedName>
        <fullName evidence="3">CCHC-type domain-containing protein</fullName>
    </recommendedName>
</protein>
<dbReference type="Pfam" id="PF07727">
    <property type="entry name" value="RVT_2"/>
    <property type="match status" value="1"/>
</dbReference>
<dbReference type="InterPro" id="IPR043502">
    <property type="entry name" value="DNA/RNA_pol_sf"/>
</dbReference>
<dbReference type="EMBL" id="CP126662">
    <property type="protein sequence ID" value="WKA05324.1"/>
    <property type="molecule type" value="Genomic_DNA"/>
</dbReference>
<accession>A0ABY9DF04</accession>
<evidence type="ECO:0000256" key="2">
    <source>
        <dbReference type="SAM" id="MobiDB-lite"/>
    </source>
</evidence>
<organism evidence="4 5">
    <name type="scientific">Vitis vinifera</name>
    <name type="common">Grape</name>
    <dbReference type="NCBI Taxonomy" id="29760"/>
    <lineage>
        <taxon>Eukaryota</taxon>
        <taxon>Viridiplantae</taxon>
        <taxon>Streptophyta</taxon>
        <taxon>Embryophyta</taxon>
        <taxon>Tracheophyta</taxon>
        <taxon>Spermatophyta</taxon>
        <taxon>Magnoliopsida</taxon>
        <taxon>eudicotyledons</taxon>
        <taxon>Gunneridae</taxon>
        <taxon>Pentapetalae</taxon>
        <taxon>rosids</taxon>
        <taxon>Vitales</taxon>
        <taxon>Vitaceae</taxon>
        <taxon>Viteae</taxon>
        <taxon>Vitis</taxon>
    </lineage>
</organism>
<keyword evidence="1" id="KW-0479">Metal-binding</keyword>
<feature type="compositionally biased region" description="Basic residues" evidence="2">
    <location>
        <begin position="194"/>
        <end position="223"/>
    </location>
</feature>
<dbReference type="InterPro" id="IPR001878">
    <property type="entry name" value="Znf_CCHC"/>
</dbReference>
<feature type="domain" description="CCHC-type" evidence="3">
    <location>
        <begin position="224"/>
        <end position="241"/>
    </location>
</feature>
<dbReference type="PROSITE" id="PS50158">
    <property type="entry name" value="ZF_CCHC"/>
    <property type="match status" value="1"/>
</dbReference>
<name>A0ABY9DF04_VITVI</name>
<evidence type="ECO:0000313" key="5">
    <source>
        <dbReference type="Proteomes" id="UP001227230"/>
    </source>
</evidence>
<evidence type="ECO:0000256" key="1">
    <source>
        <dbReference type="PROSITE-ProRule" id="PRU00047"/>
    </source>
</evidence>
<dbReference type="SUPFAM" id="SSF57756">
    <property type="entry name" value="Retrovirus zinc finger-like domains"/>
    <property type="match status" value="1"/>
</dbReference>
<feature type="compositionally biased region" description="Basic and acidic residues" evidence="2">
    <location>
        <begin position="579"/>
        <end position="593"/>
    </location>
</feature>